<proteinExistence type="predicted"/>
<organism evidence="2 3">
    <name type="scientific">Nocardioides faecalis</name>
    <dbReference type="NCBI Taxonomy" id="2803858"/>
    <lineage>
        <taxon>Bacteria</taxon>
        <taxon>Bacillati</taxon>
        <taxon>Actinomycetota</taxon>
        <taxon>Actinomycetes</taxon>
        <taxon>Propionibacteriales</taxon>
        <taxon>Nocardioidaceae</taxon>
        <taxon>Nocardioides</taxon>
    </lineage>
</organism>
<evidence type="ECO:0000313" key="2">
    <source>
        <dbReference type="EMBL" id="MBM9460503.1"/>
    </source>
</evidence>
<gene>
    <name evidence="2" type="ORF">JK386_11365</name>
</gene>
<accession>A0A938Y5M7</accession>
<reference evidence="2" key="1">
    <citation type="submission" date="2021-01" db="EMBL/GenBank/DDBJ databases">
        <title>Novel species in genus Nocardioides.</title>
        <authorList>
            <person name="Zhang G."/>
        </authorList>
    </citation>
    <scope>NUCLEOTIDE SEQUENCE</scope>
    <source>
        <strain evidence="2">Zg-536</strain>
    </source>
</reference>
<evidence type="ECO:0000313" key="3">
    <source>
        <dbReference type="Proteomes" id="UP000663791"/>
    </source>
</evidence>
<dbReference type="EMBL" id="JAERTX010000009">
    <property type="protein sequence ID" value="MBM9460503.1"/>
    <property type="molecule type" value="Genomic_DNA"/>
</dbReference>
<dbReference type="AlphaFoldDB" id="A0A938Y5M7"/>
<name>A0A938Y5M7_9ACTN</name>
<evidence type="ECO:0000256" key="1">
    <source>
        <dbReference type="SAM" id="MobiDB-lite"/>
    </source>
</evidence>
<comment type="caution">
    <text evidence="2">The sequence shown here is derived from an EMBL/GenBank/DDBJ whole genome shotgun (WGS) entry which is preliminary data.</text>
</comment>
<protein>
    <submittedName>
        <fullName evidence="2">Uncharacterized protein</fullName>
    </submittedName>
</protein>
<feature type="region of interest" description="Disordered" evidence="1">
    <location>
        <begin position="1"/>
        <end position="21"/>
    </location>
</feature>
<dbReference type="Proteomes" id="UP000663791">
    <property type="component" value="Unassembled WGS sequence"/>
</dbReference>
<dbReference type="RefSeq" id="WP_205291820.1">
    <property type="nucleotide sequence ID" value="NZ_CP074406.1"/>
</dbReference>
<sequence>MSYLNYEPAGEGEVASAPDPGPWRVAVEYSNGGNAKPPTVIDIGTTQYDVRAEALAAARQTAFEHVPPDPWSIQGRQVFRDGPGGFLVVLQGATTTFHMSVRLLSPLEAP</sequence>
<keyword evidence="3" id="KW-1185">Reference proteome</keyword>